<accession>A0ABW8EM02</accession>
<feature type="region of interest" description="Disordered" evidence="3">
    <location>
        <begin position="1"/>
        <end position="140"/>
    </location>
</feature>
<reference evidence="6 7" key="1">
    <citation type="submission" date="2024-10" db="EMBL/GenBank/DDBJ databases">
        <title>The Natural Products Discovery Center: Release of the First 8490 Sequenced Strains for Exploring Actinobacteria Biosynthetic Diversity.</title>
        <authorList>
            <person name="Kalkreuter E."/>
            <person name="Kautsar S.A."/>
            <person name="Yang D."/>
            <person name="Bader C.D."/>
            <person name="Teijaro C.N."/>
            <person name="Fluegel L."/>
            <person name="Davis C.M."/>
            <person name="Simpson J.R."/>
            <person name="Lauterbach L."/>
            <person name="Steele A.D."/>
            <person name="Gui C."/>
            <person name="Meng S."/>
            <person name="Li G."/>
            <person name="Viehrig K."/>
            <person name="Ye F."/>
            <person name="Su P."/>
            <person name="Kiefer A.F."/>
            <person name="Nichols A."/>
            <person name="Cepeda A.J."/>
            <person name="Yan W."/>
            <person name="Fan B."/>
            <person name="Jiang Y."/>
            <person name="Adhikari A."/>
            <person name="Zheng C.-J."/>
            <person name="Schuster L."/>
            <person name="Cowan T.M."/>
            <person name="Smanski M.J."/>
            <person name="Chevrette M.G."/>
            <person name="De Carvalho L.P.S."/>
            <person name="Shen B."/>
        </authorList>
    </citation>
    <scope>NUCLEOTIDE SEQUENCE [LARGE SCALE GENOMIC DNA]</scope>
    <source>
        <strain evidence="6 7">NPDC087220</strain>
    </source>
</reference>
<keyword evidence="2" id="KW-1015">Disulfide bond</keyword>
<feature type="compositionally biased region" description="Basic and acidic residues" evidence="3">
    <location>
        <begin position="211"/>
        <end position="223"/>
    </location>
</feature>
<dbReference type="RefSeq" id="WP_402382309.1">
    <property type="nucleotide sequence ID" value="NZ_JBIUYY010000007.1"/>
</dbReference>
<name>A0ABW8EM02_STRT5</name>
<organism evidence="6 7">
    <name type="scientific">Streptomyces toxytricini</name>
    <name type="common">Actinomyces toxytricini</name>
    <dbReference type="NCBI Taxonomy" id="67369"/>
    <lineage>
        <taxon>Bacteria</taxon>
        <taxon>Bacillati</taxon>
        <taxon>Actinomycetota</taxon>
        <taxon>Actinomycetes</taxon>
        <taxon>Kitasatosporales</taxon>
        <taxon>Streptomycetaceae</taxon>
        <taxon>Streptomyces</taxon>
    </lineage>
</organism>
<sequence>MTDGKNPPTTPQPEPAPGNSGYGFPPVPPAPGGGYGFPPGQPPAGGGFGPPPGGAAPQGGYGFPQAGAPNPYRQDGPGAPAGPGAPGAPAAPGGPFQQNPNVPPAQWPPAGLPVQETPATAPFFPQQSEQPDWEALADRTAAERRKKRTWGIVGGATVLALLAGGGAFWLLGGDGGGEPQAADEQPAASESASPSPSGSKSKKPVDNSPTVKDDPTQIRDRAGKAPLKMGPDAGVFPIDKRFELRTKGGENSYAESEKRVVDTSKSFTVSARVWVRSDKGRQIAVSQGNEKSSSFALGLDQVNGKPAWVFRVQTGDQGADATTVVVSGTSSKMEKTFAELTATYDAERKQIALYVNGKKAGEAAVPGIHDAKGPLQLARARHEDKWTAAWNGAMDSIQTYDKALSAAQIDTLKPGKANASVEPTGAWLLY</sequence>
<feature type="compositionally biased region" description="Pro residues" evidence="3">
    <location>
        <begin position="101"/>
        <end position="111"/>
    </location>
</feature>
<feature type="transmembrane region" description="Helical" evidence="4">
    <location>
        <begin position="149"/>
        <end position="171"/>
    </location>
</feature>
<keyword evidence="4" id="KW-1133">Transmembrane helix</keyword>
<gene>
    <name evidence="6" type="ORF">ACIO7M_18835</name>
</gene>
<dbReference type="Proteomes" id="UP001617351">
    <property type="component" value="Unassembled WGS sequence"/>
</dbReference>
<evidence type="ECO:0000313" key="7">
    <source>
        <dbReference type="Proteomes" id="UP001617351"/>
    </source>
</evidence>
<evidence type="ECO:0000256" key="1">
    <source>
        <dbReference type="ARBA" id="ARBA00022729"/>
    </source>
</evidence>
<protein>
    <submittedName>
        <fullName evidence="6">LamG-like jellyroll fold domain-containing protein</fullName>
    </submittedName>
</protein>
<feature type="region of interest" description="Disordered" evidence="3">
    <location>
        <begin position="174"/>
        <end position="232"/>
    </location>
</feature>
<dbReference type="InterPro" id="IPR013320">
    <property type="entry name" value="ConA-like_dom_sf"/>
</dbReference>
<dbReference type="Pfam" id="PF13385">
    <property type="entry name" value="Laminin_G_3"/>
    <property type="match status" value="1"/>
</dbReference>
<keyword evidence="4" id="KW-0472">Membrane</keyword>
<evidence type="ECO:0000256" key="3">
    <source>
        <dbReference type="SAM" id="MobiDB-lite"/>
    </source>
</evidence>
<evidence type="ECO:0000259" key="5">
    <source>
        <dbReference type="SMART" id="SM00560"/>
    </source>
</evidence>
<evidence type="ECO:0000256" key="4">
    <source>
        <dbReference type="SAM" id="Phobius"/>
    </source>
</evidence>
<keyword evidence="7" id="KW-1185">Reference proteome</keyword>
<comment type="caution">
    <text evidence="6">The sequence shown here is derived from an EMBL/GenBank/DDBJ whole genome shotgun (WGS) entry which is preliminary data.</text>
</comment>
<dbReference type="SMART" id="SM00560">
    <property type="entry name" value="LamGL"/>
    <property type="match status" value="1"/>
</dbReference>
<feature type="compositionally biased region" description="Low complexity" evidence="3">
    <location>
        <begin position="179"/>
        <end position="199"/>
    </location>
</feature>
<dbReference type="EMBL" id="JBIUYY010000007">
    <property type="protein sequence ID" value="MFJ2823147.1"/>
    <property type="molecule type" value="Genomic_DNA"/>
</dbReference>
<keyword evidence="4" id="KW-0812">Transmembrane</keyword>
<dbReference type="SUPFAM" id="SSF49899">
    <property type="entry name" value="Concanavalin A-like lectins/glucanases"/>
    <property type="match status" value="1"/>
</dbReference>
<feature type="compositionally biased region" description="Gly residues" evidence="3">
    <location>
        <begin position="32"/>
        <end position="48"/>
    </location>
</feature>
<proteinExistence type="predicted"/>
<dbReference type="InterPro" id="IPR006558">
    <property type="entry name" value="LamG-like"/>
</dbReference>
<keyword evidence="1" id="KW-0732">Signal</keyword>
<dbReference type="Gene3D" id="2.60.120.200">
    <property type="match status" value="1"/>
</dbReference>
<evidence type="ECO:0000256" key="2">
    <source>
        <dbReference type="ARBA" id="ARBA00023157"/>
    </source>
</evidence>
<evidence type="ECO:0000313" key="6">
    <source>
        <dbReference type="EMBL" id="MFJ2823147.1"/>
    </source>
</evidence>
<feature type="domain" description="LamG-like jellyroll fold" evidence="5">
    <location>
        <begin position="265"/>
        <end position="407"/>
    </location>
</feature>